<evidence type="ECO:0000313" key="11">
    <source>
        <dbReference type="EMBL" id="KAJ8274951.1"/>
    </source>
</evidence>
<dbReference type="FunFam" id="2.20.100.10:FF:000005">
    <property type="entry name" value="ADAM metallopeptidase with thrombospondin type 1 motif 9"/>
    <property type="match status" value="4"/>
</dbReference>
<evidence type="ECO:0000256" key="8">
    <source>
        <dbReference type="SAM" id="MobiDB-lite"/>
    </source>
</evidence>
<feature type="region of interest" description="Disordered" evidence="8">
    <location>
        <begin position="763"/>
        <end position="789"/>
    </location>
</feature>
<dbReference type="InterPro" id="IPR020901">
    <property type="entry name" value="Prtase_inh_Kunz-CS"/>
</dbReference>
<feature type="compositionally biased region" description="Low complexity" evidence="8">
    <location>
        <begin position="802"/>
        <end position="811"/>
    </location>
</feature>
<dbReference type="SUPFAM" id="SSF82895">
    <property type="entry name" value="TSP-1 type 1 repeat"/>
    <property type="match status" value="5"/>
</dbReference>
<dbReference type="OrthoDB" id="9948486at2759"/>
<dbReference type="InterPro" id="IPR002223">
    <property type="entry name" value="Kunitz_BPTI"/>
</dbReference>
<dbReference type="GO" id="GO:0031012">
    <property type="term" value="C:extracellular matrix"/>
    <property type="evidence" value="ECO:0007669"/>
    <property type="project" value="TreeGrafter"/>
</dbReference>
<dbReference type="PROSITE" id="PS00280">
    <property type="entry name" value="BPTI_KUNITZ_1"/>
    <property type="match status" value="1"/>
</dbReference>
<dbReference type="FunFam" id="2.20.100.10:FF:000001">
    <property type="entry name" value="semaphorin-5A isoform X1"/>
    <property type="match status" value="1"/>
</dbReference>
<feature type="domain" description="BPTI/Kunitz inhibitor" evidence="10">
    <location>
        <begin position="710"/>
        <end position="760"/>
    </location>
</feature>
<keyword evidence="5" id="KW-0677">Repeat</keyword>
<feature type="chain" id="PRO_5040318058" description="BPTI/Kunitz inhibitor domain-containing protein" evidence="9">
    <location>
        <begin position="21"/>
        <end position="827"/>
    </location>
</feature>
<evidence type="ECO:0000256" key="5">
    <source>
        <dbReference type="ARBA" id="ARBA00022737"/>
    </source>
</evidence>
<dbReference type="Pfam" id="PF05986">
    <property type="entry name" value="ADAMTS_spacer1"/>
    <property type="match status" value="1"/>
</dbReference>
<dbReference type="FunFam" id="2.60.120.830:FF:000001">
    <property type="entry name" value="A disintegrin and metalloproteinase with thrombospondin motifs 1"/>
    <property type="match status" value="1"/>
</dbReference>
<dbReference type="InterPro" id="IPR000884">
    <property type="entry name" value="TSP1_rpt"/>
</dbReference>
<evidence type="ECO:0000313" key="12">
    <source>
        <dbReference type="Proteomes" id="UP001152803"/>
    </source>
</evidence>
<comment type="caution">
    <text evidence="11">The sequence shown here is derived from an EMBL/GenBank/DDBJ whole genome shotgun (WGS) entry which is preliminary data.</text>
</comment>
<feature type="region of interest" description="Disordered" evidence="8">
    <location>
        <begin position="801"/>
        <end position="827"/>
    </location>
</feature>
<dbReference type="GO" id="GO:0004867">
    <property type="term" value="F:serine-type endopeptidase inhibitor activity"/>
    <property type="evidence" value="ECO:0007669"/>
    <property type="project" value="InterPro"/>
</dbReference>
<dbReference type="InterPro" id="IPR013273">
    <property type="entry name" value="ADAMTS/ADAMTS-like"/>
</dbReference>
<comment type="subcellular location">
    <subcellularLocation>
        <location evidence="1">Secreted</location>
    </subcellularLocation>
</comment>
<dbReference type="PRINTS" id="PR01857">
    <property type="entry name" value="ADAMTSFAMILY"/>
</dbReference>
<feature type="disulfide bond" evidence="7">
    <location>
        <begin position="43"/>
        <end position="80"/>
    </location>
</feature>
<dbReference type="InterPro" id="IPR036880">
    <property type="entry name" value="Kunitz_BPTI_sf"/>
</dbReference>
<evidence type="ECO:0000256" key="3">
    <source>
        <dbReference type="ARBA" id="ARBA00022525"/>
    </source>
</evidence>
<dbReference type="Pfam" id="PF00090">
    <property type="entry name" value="TSP_1"/>
    <property type="match status" value="1"/>
</dbReference>
<dbReference type="SUPFAM" id="SSF57362">
    <property type="entry name" value="BPTI-like"/>
    <property type="match status" value="1"/>
</dbReference>
<evidence type="ECO:0000259" key="10">
    <source>
        <dbReference type="PROSITE" id="PS50279"/>
    </source>
</evidence>
<gene>
    <name evidence="11" type="ORF">COCON_G00095760</name>
</gene>
<dbReference type="GO" id="GO:0005576">
    <property type="term" value="C:extracellular region"/>
    <property type="evidence" value="ECO:0007669"/>
    <property type="project" value="UniProtKB-SubCell"/>
</dbReference>
<protein>
    <recommendedName>
        <fullName evidence="10">BPTI/Kunitz inhibitor domain-containing protein</fullName>
    </recommendedName>
</protein>
<dbReference type="PROSITE" id="PS50092">
    <property type="entry name" value="TSP1"/>
    <property type="match status" value="5"/>
</dbReference>
<keyword evidence="6 7" id="KW-1015">Disulfide bond</keyword>
<dbReference type="PANTHER" id="PTHR13723:SF281">
    <property type="entry name" value="PAPILIN"/>
    <property type="match status" value="1"/>
</dbReference>
<reference evidence="11" key="1">
    <citation type="journal article" date="2023" name="Science">
        <title>Genome structures resolve the early diversification of teleost fishes.</title>
        <authorList>
            <person name="Parey E."/>
            <person name="Louis A."/>
            <person name="Montfort J."/>
            <person name="Bouchez O."/>
            <person name="Roques C."/>
            <person name="Iampietro C."/>
            <person name="Lluch J."/>
            <person name="Castinel A."/>
            <person name="Donnadieu C."/>
            <person name="Desvignes T."/>
            <person name="Floi Bucao C."/>
            <person name="Jouanno E."/>
            <person name="Wen M."/>
            <person name="Mejri S."/>
            <person name="Dirks R."/>
            <person name="Jansen H."/>
            <person name="Henkel C."/>
            <person name="Chen W.J."/>
            <person name="Zahm M."/>
            <person name="Cabau C."/>
            <person name="Klopp C."/>
            <person name="Thompson A.W."/>
            <person name="Robinson-Rechavi M."/>
            <person name="Braasch I."/>
            <person name="Lecointre G."/>
            <person name="Bobe J."/>
            <person name="Postlethwait J.H."/>
            <person name="Berthelot C."/>
            <person name="Roest Crollius H."/>
            <person name="Guiguen Y."/>
        </authorList>
    </citation>
    <scope>NUCLEOTIDE SEQUENCE</scope>
    <source>
        <strain evidence="11">Concon-B</strain>
    </source>
</reference>
<dbReference type="Gene3D" id="2.20.100.10">
    <property type="entry name" value="Thrombospondin type-1 (TSP1) repeat"/>
    <property type="match status" value="5"/>
</dbReference>
<dbReference type="Pfam" id="PF19030">
    <property type="entry name" value="TSP1_ADAMTS"/>
    <property type="match status" value="4"/>
</dbReference>
<proteinExistence type="predicted"/>
<dbReference type="PANTHER" id="PTHR13723">
    <property type="entry name" value="ADAMTS A DISINTEGRIN AND METALLOPROTEASE WITH THROMBOSPONDIN MOTIFS PROTEASE"/>
    <property type="match status" value="1"/>
</dbReference>
<dbReference type="Proteomes" id="UP001152803">
    <property type="component" value="Unassembled WGS sequence"/>
</dbReference>
<dbReference type="EMBL" id="JAFJMO010000006">
    <property type="protein sequence ID" value="KAJ8274951.1"/>
    <property type="molecule type" value="Genomic_DNA"/>
</dbReference>
<dbReference type="Gene3D" id="4.10.410.10">
    <property type="entry name" value="Pancreatic trypsin inhibitor Kunitz domain"/>
    <property type="match status" value="1"/>
</dbReference>
<dbReference type="SMART" id="SM00209">
    <property type="entry name" value="TSP1"/>
    <property type="match status" value="5"/>
</dbReference>
<accession>A0A9Q1DMV2</accession>
<evidence type="ECO:0000256" key="7">
    <source>
        <dbReference type="PIRSR" id="PIRSR613273-3"/>
    </source>
</evidence>
<dbReference type="AlphaFoldDB" id="A0A9Q1DMV2"/>
<feature type="compositionally biased region" description="Basic residues" evidence="8">
    <location>
        <begin position="812"/>
        <end position="827"/>
    </location>
</feature>
<evidence type="ECO:0000256" key="9">
    <source>
        <dbReference type="SAM" id="SignalP"/>
    </source>
</evidence>
<keyword evidence="4 9" id="KW-0732">Signal</keyword>
<feature type="disulfide bond" evidence="7">
    <location>
        <begin position="39"/>
        <end position="75"/>
    </location>
</feature>
<dbReference type="InterPro" id="IPR050439">
    <property type="entry name" value="ADAMTS_ADAMTS-like"/>
</dbReference>
<dbReference type="FunFam" id="4.10.410.10:FF:000020">
    <property type="entry name" value="Collagen, type VI, alpha 3"/>
    <property type="match status" value="1"/>
</dbReference>
<evidence type="ECO:0000256" key="2">
    <source>
        <dbReference type="ARBA" id="ARBA00022473"/>
    </source>
</evidence>
<keyword evidence="3" id="KW-0964">Secreted</keyword>
<dbReference type="GO" id="GO:0006508">
    <property type="term" value="P:proteolysis"/>
    <property type="evidence" value="ECO:0007669"/>
    <property type="project" value="TreeGrafter"/>
</dbReference>
<sequence length="827" mass="89817">MKIFLALASVLLLAPPECVPQAQQPLSDYWEDWGPYGACSRSCGVGVSMRTRRCVTQRIDGGNSCVGPAVSYRTCNIQDCPVGSRDFREEQCAQFDGTDFEGMRYSWLPYYGAGKPCELNCAPRGENFFYRQRPSVVDGTPCYPGRTDICVGGICMPIGCDKMLGSPHREDPCLQCGGTGESCYLIKNTFTTRHLPQAGYNQMFVIPSGATSVRIRETITTRNYIAIKNQHGEYYLNGHGVMDFSRAIPAAGTLLYYQRGIEGDTTPETIICRGPTSEPLTVELVTQGSNLGVEFEYYIPYDHTPSHHPAHTPVHTPVDTPAHTPSHSRTGYTWSSGSWSACSRECGSGFQSRPVICAIGSEVFPDHLCAAMPRPLSNRTCNAHQCQQFYSWSIGEWSACSASCGQGSQTRTVQCVTHDTLSSRLAADSHCAAVSARPATLQVCEQLPCAEYSVSSWSGCSVTCGEGTQTREVVCVGGRAERLPDSACSSLHRPHPTQSCQQPACQLQIFWHVGPWGLCTMSCGSGMRDRQVVCSDMDHNLHGVDHCDAASRPQTTETCNSQPCHSPQLVPSMQDPRGYDRSPHRFLPHIPEENSVHRPVERPVSRPHCSQTYYGCCSDGQTPAIGFQGEGCAQEPCARSSFGCCADGVTTASGPNRAGCLEDHSPTRTETQGPCHTSAYGCCSDNVTPATGPQQEGCQTPPTDAHSSACSLPSSVGPCADWTSRYYYDFPTGSCVHFWFGGCQGNRNNFLTREECLRGCHVDGSTQSRPASVPSRGPEPGSTGGSRRVFTVIRGSVRRFGSSAAAQAQRVRAPHRRLRHTPRGTAK</sequence>
<evidence type="ECO:0000256" key="4">
    <source>
        <dbReference type="ARBA" id="ARBA00022729"/>
    </source>
</evidence>
<organism evidence="11 12">
    <name type="scientific">Conger conger</name>
    <name type="common">Conger eel</name>
    <name type="synonym">Muraena conger</name>
    <dbReference type="NCBI Taxonomy" id="82655"/>
    <lineage>
        <taxon>Eukaryota</taxon>
        <taxon>Metazoa</taxon>
        <taxon>Chordata</taxon>
        <taxon>Craniata</taxon>
        <taxon>Vertebrata</taxon>
        <taxon>Euteleostomi</taxon>
        <taxon>Actinopterygii</taxon>
        <taxon>Neopterygii</taxon>
        <taxon>Teleostei</taxon>
        <taxon>Anguilliformes</taxon>
        <taxon>Congridae</taxon>
        <taxon>Conger</taxon>
    </lineage>
</organism>
<dbReference type="GO" id="GO:0004222">
    <property type="term" value="F:metalloendopeptidase activity"/>
    <property type="evidence" value="ECO:0007669"/>
    <property type="project" value="TreeGrafter"/>
</dbReference>
<evidence type="ECO:0000256" key="1">
    <source>
        <dbReference type="ARBA" id="ARBA00004613"/>
    </source>
</evidence>
<feature type="signal peptide" evidence="9">
    <location>
        <begin position="1"/>
        <end position="20"/>
    </location>
</feature>
<dbReference type="Pfam" id="PF00014">
    <property type="entry name" value="Kunitz_BPTI"/>
    <property type="match status" value="1"/>
</dbReference>
<dbReference type="SMART" id="SM00131">
    <property type="entry name" value="KU"/>
    <property type="match status" value="1"/>
</dbReference>
<name>A0A9Q1DMV2_CONCO</name>
<dbReference type="PROSITE" id="PS50279">
    <property type="entry name" value="BPTI_KUNITZ_2"/>
    <property type="match status" value="1"/>
</dbReference>
<dbReference type="InterPro" id="IPR010294">
    <property type="entry name" value="ADAMTS_spacer1"/>
</dbReference>
<dbReference type="InterPro" id="IPR036383">
    <property type="entry name" value="TSP1_rpt_sf"/>
</dbReference>
<feature type="disulfide bond" evidence="7">
    <location>
        <begin position="54"/>
        <end position="65"/>
    </location>
</feature>
<dbReference type="Gene3D" id="2.60.120.830">
    <property type="match status" value="1"/>
</dbReference>
<keyword evidence="12" id="KW-1185">Reference proteome</keyword>
<dbReference type="GO" id="GO:0030198">
    <property type="term" value="P:extracellular matrix organization"/>
    <property type="evidence" value="ECO:0007669"/>
    <property type="project" value="InterPro"/>
</dbReference>
<keyword evidence="2" id="KW-0217">Developmental protein</keyword>
<dbReference type="PRINTS" id="PR00759">
    <property type="entry name" value="BASICPTASE"/>
</dbReference>
<evidence type="ECO:0000256" key="6">
    <source>
        <dbReference type="ARBA" id="ARBA00023157"/>
    </source>
</evidence>